<evidence type="ECO:0000256" key="3">
    <source>
        <dbReference type="ARBA" id="ARBA00022763"/>
    </source>
</evidence>
<name>A0AAV9D1Q1_ACOCL</name>
<dbReference type="SUPFAM" id="SSF53150">
    <property type="entry name" value="DNA repair protein MutS, domain II"/>
    <property type="match status" value="1"/>
</dbReference>
<dbReference type="Pfam" id="PF05188">
    <property type="entry name" value="MutS_II"/>
    <property type="match status" value="1"/>
</dbReference>
<dbReference type="InterPro" id="IPR045076">
    <property type="entry name" value="MutS"/>
</dbReference>
<evidence type="ECO:0000259" key="10">
    <source>
        <dbReference type="SMART" id="SM00534"/>
    </source>
</evidence>
<dbReference type="Pfam" id="PF05192">
    <property type="entry name" value="MutS_III"/>
    <property type="match status" value="1"/>
</dbReference>
<keyword evidence="2 6" id="KW-0547">Nucleotide-binding</keyword>
<dbReference type="SMART" id="SM00534">
    <property type="entry name" value="MUTSac"/>
    <property type="match status" value="1"/>
</dbReference>
<evidence type="ECO:0000256" key="7">
    <source>
        <dbReference type="SAM" id="MobiDB-lite"/>
    </source>
</evidence>
<dbReference type="FunFam" id="1.10.1420.10:FF:000005">
    <property type="entry name" value="DNA mismatch repair protein"/>
    <property type="match status" value="1"/>
</dbReference>
<feature type="domain" description="DNA mismatch repair protein MutS core" evidence="9">
    <location>
        <begin position="782"/>
        <end position="1124"/>
    </location>
</feature>
<dbReference type="Gene3D" id="3.40.50.300">
    <property type="entry name" value="P-loop containing nucleotide triphosphate hydrolases"/>
    <property type="match status" value="1"/>
</dbReference>
<evidence type="ECO:0000256" key="2">
    <source>
        <dbReference type="ARBA" id="ARBA00022741"/>
    </source>
</evidence>
<dbReference type="InterPro" id="IPR007695">
    <property type="entry name" value="DNA_mismatch_repair_MutS-lik_N"/>
</dbReference>
<dbReference type="Pfam" id="PF01624">
    <property type="entry name" value="MutS_I"/>
    <property type="match status" value="1"/>
</dbReference>
<dbReference type="CDD" id="cd20404">
    <property type="entry name" value="Tudor_Agenet_AtEML-like"/>
    <property type="match status" value="1"/>
</dbReference>
<comment type="similarity">
    <text evidence="1 6">Belongs to the DNA mismatch repair MutS family.</text>
</comment>
<evidence type="ECO:0000256" key="1">
    <source>
        <dbReference type="ARBA" id="ARBA00006271"/>
    </source>
</evidence>
<dbReference type="InterPro" id="IPR002999">
    <property type="entry name" value="Tudor"/>
</dbReference>
<evidence type="ECO:0000256" key="5">
    <source>
        <dbReference type="ARBA" id="ARBA00023125"/>
    </source>
</evidence>
<reference evidence="11" key="2">
    <citation type="submission" date="2023-06" db="EMBL/GenBank/DDBJ databases">
        <authorList>
            <person name="Ma L."/>
            <person name="Liu K.-W."/>
            <person name="Li Z."/>
            <person name="Hsiao Y.-Y."/>
            <person name="Qi Y."/>
            <person name="Fu T."/>
            <person name="Tang G."/>
            <person name="Zhang D."/>
            <person name="Sun W.-H."/>
            <person name="Liu D.-K."/>
            <person name="Li Y."/>
            <person name="Chen G.-Z."/>
            <person name="Liu X.-D."/>
            <person name="Liao X.-Y."/>
            <person name="Jiang Y.-T."/>
            <person name="Yu X."/>
            <person name="Hao Y."/>
            <person name="Huang J."/>
            <person name="Zhao X.-W."/>
            <person name="Ke S."/>
            <person name="Chen Y.-Y."/>
            <person name="Wu W.-L."/>
            <person name="Hsu J.-L."/>
            <person name="Lin Y.-F."/>
            <person name="Huang M.-D."/>
            <person name="Li C.-Y."/>
            <person name="Huang L."/>
            <person name="Wang Z.-W."/>
            <person name="Zhao X."/>
            <person name="Zhong W.-Y."/>
            <person name="Peng D.-H."/>
            <person name="Ahmad S."/>
            <person name="Lan S."/>
            <person name="Zhang J.-S."/>
            <person name="Tsai W.-C."/>
            <person name="Van De Peer Y."/>
            <person name="Liu Z.-J."/>
        </authorList>
    </citation>
    <scope>NUCLEOTIDE SEQUENCE</scope>
    <source>
        <strain evidence="11">CP</strain>
        <tissue evidence="11">Leaves</tissue>
    </source>
</reference>
<dbReference type="InterPro" id="IPR016151">
    <property type="entry name" value="DNA_mismatch_repair_MutS_N"/>
</dbReference>
<dbReference type="SMART" id="SM00533">
    <property type="entry name" value="MUTSd"/>
    <property type="match status" value="1"/>
</dbReference>
<dbReference type="SMART" id="SM00333">
    <property type="entry name" value="TUDOR"/>
    <property type="match status" value="1"/>
</dbReference>
<dbReference type="GO" id="GO:0005634">
    <property type="term" value="C:nucleus"/>
    <property type="evidence" value="ECO:0007669"/>
    <property type="project" value="TreeGrafter"/>
</dbReference>
<accession>A0AAV9D1Q1</accession>
<evidence type="ECO:0000259" key="9">
    <source>
        <dbReference type="SMART" id="SM00533"/>
    </source>
</evidence>
<dbReference type="Gene3D" id="3.40.1170.10">
    <property type="entry name" value="DNA repair protein MutS, domain I"/>
    <property type="match status" value="1"/>
</dbReference>
<dbReference type="Gene3D" id="2.30.30.140">
    <property type="match status" value="1"/>
</dbReference>
<dbReference type="Pfam" id="PF00488">
    <property type="entry name" value="MutS_V"/>
    <property type="match status" value="1"/>
</dbReference>
<keyword evidence="3 6" id="KW-0227">DNA damage</keyword>
<feature type="compositionally biased region" description="Acidic residues" evidence="7">
    <location>
        <begin position="360"/>
        <end position="369"/>
    </location>
</feature>
<dbReference type="Pfam" id="PF05190">
    <property type="entry name" value="MutS_IV"/>
    <property type="match status" value="1"/>
</dbReference>
<dbReference type="EMBL" id="JAUJYO010000016">
    <property type="protein sequence ID" value="KAK1294157.1"/>
    <property type="molecule type" value="Genomic_DNA"/>
</dbReference>
<dbReference type="Proteomes" id="UP001180020">
    <property type="component" value="Unassembled WGS sequence"/>
</dbReference>
<sequence>MVCSTWRSASKRLLMTPLGANPTPTHQLPWLMPTDDPVLDVRHFLTPPGGCVVTHICGAYDSWIALIDSCYLGSWIWAVNPRTREHVPLPRFAHRTQPIKKIVMTSSPTATTTGGGIMVGHLHSNSVVYARPGDLVWTVPQLESLLSSDYMGTWLTHPDFLDVAHCRGTWYALTVNELALGIELAVLSLGGPCPDSWQMSGLCVPDIARSSKSYHLVASDDDERLILVLGRESGFGVYELDATGGGEGEKRKKPLLVIGPTTPTSSAAKSYSGEVVGRRVRVFWPLDKSWYEGCVRSFDEASGKHVVQYDDAEEETLDLGKERIEWVAEEEGSGGRLRRLRRKSGSCVMPVKDDKSSDEGVGEDDENDEDWGKGVEKETSDEDLGGIGLEEEEGLVISRRAKGKSLESKKRKSSGAEVYGVVKKAKVDGFGGAKSGAVKSVVLDKIDSNRGHASHGFDVSISGDAAERFGRREAEKFRFLGERRKDANGQRPGDVNYDPRTLYLPHDFLKDLTGGQRQWWEFKSKHMDKVLFFKMGKFYELFEMDAHVGARELDLQYMKGEQPHCGFPEKNFSMNLEKLAKKGYRVLVIEQTETPEQLDLRRKEMGSKDKVVKREICAVVTKGTLTEGELLSTNPDSAYLMSVMERCQTPENQNEGVVIIGVCMVDVSTNRCLLGQFEDNMERQCLCSILSELRPVEIIKPSNVLSSETEGALIKHTRNPLINNLIPSLEFWDAEKTIAEVEKIYGQSLAEMRDGLVAESDGVETAAALENLEILENNKNGGPSGTLFAQLDHCVTAFGKRLLRGWISRPLYHKESIIDRQDAIAYFKDAAAQTPALQFRKELSRLSDMERLLARIFASSEARRNANKAIFYEDVGRKQLQEFITALQGCQTMAQACSSLSNILHSTDSKLLHHMLTPGKGLPDVQPVLKHFKDAFDWSDAVELGHIVPHEGADAEYDAACKSLLEIESTLTRHLKEQHRVLGDASINYVTVGKESYLLEVPESLRESIPSDYELRSSKKGYFRYWTQEIKKLLTELSHAESEKESKLKSIMQRLIGHFSEYHPKWKQLVSTTAALDALISLAVASDYYDGPTCRPTITEISCSGEVLPCLSAKCLGHPILGSDSLGKGSFIPNDVSIGGAEYANFILLTGPNMGGKSTLLRQVCLAVILAQLGADVPAESFELSPVDRIFVRMGARDHIMTCQSILNRTHRDCIYAGKNLPLLSSATVNSLVALDELGRGTSTSDGQAIAESVLDYFVHKVQCRGMFSTHYHRLAVDYEKDPKVIFPGSDFNFCEAVSQDFHDYCDLTLSPSGIPQTVLQKAAAKSTEFEASYGKREFMSEGDLESHVKDDEIAVIKDLLHFPMASSCQSATHSTSPSLLLELQQRARLVLQGS</sequence>
<dbReference type="PANTHER" id="PTHR11361">
    <property type="entry name" value="DNA MISMATCH REPAIR PROTEIN MUTS FAMILY MEMBER"/>
    <property type="match status" value="1"/>
</dbReference>
<dbReference type="GO" id="GO:0005524">
    <property type="term" value="F:ATP binding"/>
    <property type="evidence" value="ECO:0007669"/>
    <property type="project" value="UniProtKB-KW"/>
</dbReference>
<dbReference type="FunFam" id="3.40.1170.10:FF:000002">
    <property type="entry name" value="DNA mismatch repair protein"/>
    <property type="match status" value="1"/>
</dbReference>
<evidence type="ECO:0000256" key="4">
    <source>
        <dbReference type="ARBA" id="ARBA00022840"/>
    </source>
</evidence>
<dbReference type="SUPFAM" id="SSF52540">
    <property type="entry name" value="P-loop containing nucleoside triphosphate hydrolases"/>
    <property type="match status" value="1"/>
</dbReference>
<dbReference type="Gene3D" id="1.10.1420.10">
    <property type="match status" value="2"/>
</dbReference>
<feature type="domain" description="Tudor" evidence="8">
    <location>
        <begin position="272"/>
        <end position="330"/>
    </location>
</feature>
<feature type="domain" description="DNA mismatch repair proteins mutS family" evidence="10">
    <location>
        <begin position="1144"/>
        <end position="1328"/>
    </location>
</feature>
<dbReference type="Pfam" id="PF03478">
    <property type="entry name" value="Beta-prop_KIB1-4"/>
    <property type="match status" value="1"/>
</dbReference>
<comment type="caution">
    <text evidence="11">The sequence shown here is derived from an EMBL/GenBank/DDBJ whole genome shotgun (WGS) entry which is preliminary data.</text>
</comment>
<dbReference type="GO" id="GO:0006298">
    <property type="term" value="P:mismatch repair"/>
    <property type="evidence" value="ECO:0007669"/>
    <property type="project" value="InterPro"/>
</dbReference>
<dbReference type="FunFam" id="2.30.30.140:FF:000093">
    <property type="entry name" value="DNA mismatch repair protein"/>
    <property type="match status" value="1"/>
</dbReference>
<dbReference type="PANTHER" id="PTHR11361:SF150">
    <property type="entry name" value="DNA MISMATCH REPAIR PROTEIN MSH6"/>
    <property type="match status" value="1"/>
</dbReference>
<reference evidence="11" key="1">
    <citation type="journal article" date="2023" name="Nat. Commun.">
        <title>Diploid and tetraploid genomes of Acorus and the evolution of monocots.</title>
        <authorList>
            <person name="Ma L."/>
            <person name="Liu K.W."/>
            <person name="Li Z."/>
            <person name="Hsiao Y.Y."/>
            <person name="Qi Y."/>
            <person name="Fu T."/>
            <person name="Tang G.D."/>
            <person name="Zhang D."/>
            <person name="Sun W.H."/>
            <person name="Liu D.K."/>
            <person name="Li Y."/>
            <person name="Chen G.Z."/>
            <person name="Liu X.D."/>
            <person name="Liao X.Y."/>
            <person name="Jiang Y.T."/>
            <person name="Yu X."/>
            <person name="Hao Y."/>
            <person name="Huang J."/>
            <person name="Zhao X.W."/>
            <person name="Ke S."/>
            <person name="Chen Y.Y."/>
            <person name="Wu W.L."/>
            <person name="Hsu J.L."/>
            <person name="Lin Y.F."/>
            <person name="Huang M.D."/>
            <person name="Li C.Y."/>
            <person name="Huang L."/>
            <person name="Wang Z.W."/>
            <person name="Zhao X."/>
            <person name="Zhong W.Y."/>
            <person name="Peng D.H."/>
            <person name="Ahmad S."/>
            <person name="Lan S."/>
            <person name="Zhang J.S."/>
            <person name="Tsai W.C."/>
            <person name="Van de Peer Y."/>
            <person name="Liu Z.J."/>
        </authorList>
    </citation>
    <scope>NUCLEOTIDE SEQUENCE</scope>
    <source>
        <strain evidence="11">CP</strain>
    </source>
</reference>
<dbReference type="InterPro" id="IPR036678">
    <property type="entry name" value="MutS_con_dom_sf"/>
</dbReference>
<dbReference type="GO" id="GO:0030983">
    <property type="term" value="F:mismatched DNA binding"/>
    <property type="evidence" value="ECO:0007669"/>
    <property type="project" value="InterPro"/>
</dbReference>
<dbReference type="InterPro" id="IPR005174">
    <property type="entry name" value="KIB1-4_b-propeller"/>
</dbReference>
<dbReference type="InterPro" id="IPR007696">
    <property type="entry name" value="DNA_mismatch_repair_MutS_core"/>
</dbReference>
<evidence type="ECO:0000313" key="11">
    <source>
        <dbReference type="EMBL" id="KAK1294157.1"/>
    </source>
</evidence>
<evidence type="ECO:0000259" key="8">
    <source>
        <dbReference type="SMART" id="SM00333"/>
    </source>
</evidence>
<dbReference type="SUPFAM" id="SSF48334">
    <property type="entry name" value="DNA repair protein MutS, domain III"/>
    <property type="match status" value="1"/>
</dbReference>
<dbReference type="InterPro" id="IPR000432">
    <property type="entry name" value="DNA_mismatch_repair_MutS_C"/>
</dbReference>
<dbReference type="InterPro" id="IPR007860">
    <property type="entry name" value="DNA_mmatch_repair_MutS_con_dom"/>
</dbReference>
<evidence type="ECO:0000256" key="6">
    <source>
        <dbReference type="RuleBase" id="RU003756"/>
    </source>
</evidence>
<keyword evidence="4" id="KW-0067">ATP-binding</keyword>
<evidence type="ECO:0000313" key="12">
    <source>
        <dbReference type="Proteomes" id="UP001180020"/>
    </source>
</evidence>
<keyword evidence="12" id="KW-1185">Reference proteome</keyword>
<keyword evidence="5 6" id="KW-0238">DNA-binding</keyword>
<gene>
    <name evidence="11" type="primary">MSH6</name>
    <name evidence="11" type="ORF">QJS10_CPA16g01640</name>
</gene>
<feature type="region of interest" description="Disordered" evidence="7">
    <location>
        <begin position="348"/>
        <end position="382"/>
    </location>
</feature>
<organism evidence="11 12">
    <name type="scientific">Acorus calamus</name>
    <name type="common">Sweet flag</name>
    <dbReference type="NCBI Taxonomy" id="4465"/>
    <lineage>
        <taxon>Eukaryota</taxon>
        <taxon>Viridiplantae</taxon>
        <taxon>Streptophyta</taxon>
        <taxon>Embryophyta</taxon>
        <taxon>Tracheophyta</taxon>
        <taxon>Spermatophyta</taxon>
        <taxon>Magnoliopsida</taxon>
        <taxon>Liliopsida</taxon>
        <taxon>Acoraceae</taxon>
        <taxon>Acorus</taxon>
    </lineage>
</organism>
<dbReference type="InterPro" id="IPR007861">
    <property type="entry name" value="DNA_mismatch_repair_MutS_clamp"/>
</dbReference>
<protein>
    <submittedName>
        <fullName evidence="11">DNA mismatch repair protein MSH6</fullName>
    </submittedName>
</protein>
<dbReference type="SUPFAM" id="SSF55271">
    <property type="entry name" value="DNA repair protein MutS, domain I"/>
    <property type="match status" value="1"/>
</dbReference>
<dbReference type="SUPFAM" id="SSF63748">
    <property type="entry name" value="Tudor/PWWP/MBT"/>
    <property type="match status" value="1"/>
</dbReference>
<dbReference type="InterPro" id="IPR036187">
    <property type="entry name" value="DNA_mismatch_repair_MutS_sf"/>
</dbReference>
<comment type="function">
    <text evidence="6">Component of the post-replicative DNA mismatch repair system (MMR).</text>
</comment>
<proteinExistence type="inferred from homology"/>
<keyword evidence="6" id="KW-0234">DNA repair</keyword>
<dbReference type="GO" id="GO:0140664">
    <property type="term" value="F:ATP-dependent DNA damage sensor activity"/>
    <property type="evidence" value="ECO:0007669"/>
    <property type="project" value="InterPro"/>
</dbReference>
<dbReference type="InterPro" id="IPR027417">
    <property type="entry name" value="P-loop_NTPase"/>
</dbReference>